<evidence type="ECO:0000313" key="1">
    <source>
        <dbReference type="EMBL" id="WAR00527.1"/>
    </source>
</evidence>
<proteinExistence type="predicted"/>
<gene>
    <name evidence="1" type="ORF">MAR_024899</name>
</gene>
<sequence>MHFLYRVCWRKGVCRERPCQGRRRARAGLAEVTLVCRIMFAQFAIRAQYFCRHLGVRCARARAHCQLYFQNKRRCQARARMRVPGQTVRVTLNW</sequence>
<dbReference type="Proteomes" id="UP001164746">
    <property type="component" value="Chromosome 3"/>
</dbReference>
<evidence type="ECO:0000313" key="2">
    <source>
        <dbReference type="Proteomes" id="UP001164746"/>
    </source>
</evidence>
<name>A0ABY7DUK3_MYAAR</name>
<feature type="non-terminal residue" evidence="1">
    <location>
        <position position="94"/>
    </location>
</feature>
<accession>A0ABY7DUK3</accession>
<dbReference type="EMBL" id="CP111014">
    <property type="protein sequence ID" value="WAR00527.1"/>
    <property type="molecule type" value="Genomic_DNA"/>
</dbReference>
<protein>
    <submittedName>
        <fullName evidence="1">Uncharacterized protein</fullName>
    </submittedName>
</protein>
<reference evidence="1" key="1">
    <citation type="submission" date="2022-11" db="EMBL/GenBank/DDBJ databases">
        <title>Centuries of genome instability and evolution in soft-shell clam transmissible cancer (bioRxiv).</title>
        <authorList>
            <person name="Hart S.F.M."/>
            <person name="Yonemitsu M.A."/>
            <person name="Giersch R.M."/>
            <person name="Beal B.F."/>
            <person name="Arriagada G."/>
            <person name="Davis B.W."/>
            <person name="Ostrander E.A."/>
            <person name="Goff S.P."/>
            <person name="Metzger M.J."/>
        </authorList>
    </citation>
    <scope>NUCLEOTIDE SEQUENCE</scope>
    <source>
        <strain evidence="1">MELC-2E11</strain>
        <tissue evidence="1">Siphon/mantle</tissue>
    </source>
</reference>
<keyword evidence="2" id="KW-1185">Reference proteome</keyword>
<organism evidence="1 2">
    <name type="scientific">Mya arenaria</name>
    <name type="common">Soft-shell clam</name>
    <dbReference type="NCBI Taxonomy" id="6604"/>
    <lineage>
        <taxon>Eukaryota</taxon>
        <taxon>Metazoa</taxon>
        <taxon>Spiralia</taxon>
        <taxon>Lophotrochozoa</taxon>
        <taxon>Mollusca</taxon>
        <taxon>Bivalvia</taxon>
        <taxon>Autobranchia</taxon>
        <taxon>Heteroconchia</taxon>
        <taxon>Euheterodonta</taxon>
        <taxon>Imparidentia</taxon>
        <taxon>Neoheterodontei</taxon>
        <taxon>Myida</taxon>
        <taxon>Myoidea</taxon>
        <taxon>Myidae</taxon>
        <taxon>Mya</taxon>
    </lineage>
</organism>